<protein>
    <submittedName>
        <fullName evidence="2">GPI-anchored surface protein, putative</fullName>
    </submittedName>
</protein>
<dbReference type="PANTHER" id="PTHR37845">
    <property type="entry name" value="SEQUENCE ORPHAN"/>
    <property type="match status" value="1"/>
</dbReference>
<dbReference type="InterPro" id="IPR038781">
    <property type="entry name" value="C365.16-ike"/>
</dbReference>
<name>A0A0S4IXN4_BODSA</name>
<keyword evidence="1" id="KW-0472">Membrane</keyword>
<keyword evidence="1" id="KW-1133">Transmembrane helix</keyword>
<proteinExistence type="predicted"/>
<dbReference type="Proteomes" id="UP000051952">
    <property type="component" value="Unassembled WGS sequence"/>
</dbReference>
<accession>A0A0S4IXN4</accession>
<keyword evidence="3" id="KW-1185">Reference proteome</keyword>
<evidence type="ECO:0000256" key="1">
    <source>
        <dbReference type="SAM" id="Phobius"/>
    </source>
</evidence>
<dbReference type="EMBL" id="CYKH01000597">
    <property type="protein sequence ID" value="CUG06536.1"/>
    <property type="molecule type" value="Genomic_DNA"/>
</dbReference>
<organism evidence="2 3">
    <name type="scientific">Bodo saltans</name>
    <name type="common">Flagellated protozoan</name>
    <dbReference type="NCBI Taxonomy" id="75058"/>
    <lineage>
        <taxon>Eukaryota</taxon>
        <taxon>Discoba</taxon>
        <taxon>Euglenozoa</taxon>
        <taxon>Kinetoplastea</taxon>
        <taxon>Metakinetoplastina</taxon>
        <taxon>Eubodonida</taxon>
        <taxon>Bodonidae</taxon>
        <taxon>Bodo</taxon>
    </lineage>
</organism>
<dbReference type="OMA" id="RRNWFIS"/>
<sequence>MPQPSTSPESAQPTSRTVVQGHYYKLNNFTSSSCFVDVGSAVIVGLVAAIPVSIIDYSIISKVRGFAESSIVELKKGFSTLVLKPHKFFFKTPDNHYATVYRAVVIVYAATYTLANLARSYCDANDWNPKHVGYASAVASAVANISLTVWKDGVILKVFPQKQLPIPLLTMAAFAVRDLATVLAAFQFAPVFANYLSARYKPSELPLCAGDCGQMVVPAALQVVTTVIHILGKGS</sequence>
<dbReference type="OrthoDB" id="275936at2759"/>
<dbReference type="VEuPathDB" id="TriTrypDB:BSAL_73025"/>
<dbReference type="GO" id="GO:0005739">
    <property type="term" value="C:mitochondrion"/>
    <property type="evidence" value="ECO:0007669"/>
    <property type="project" value="TreeGrafter"/>
</dbReference>
<feature type="transmembrane region" description="Helical" evidence="1">
    <location>
        <begin position="38"/>
        <end position="60"/>
    </location>
</feature>
<evidence type="ECO:0000313" key="2">
    <source>
        <dbReference type="EMBL" id="CUG06536.1"/>
    </source>
</evidence>
<dbReference type="PANTHER" id="PTHR37845:SF1">
    <property type="entry name" value="SEQUENCE ORPHAN"/>
    <property type="match status" value="1"/>
</dbReference>
<evidence type="ECO:0000313" key="3">
    <source>
        <dbReference type="Proteomes" id="UP000051952"/>
    </source>
</evidence>
<dbReference type="AlphaFoldDB" id="A0A0S4IXN4"/>
<keyword evidence="1" id="KW-0812">Transmembrane</keyword>
<reference evidence="3" key="1">
    <citation type="submission" date="2015-09" db="EMBL/GenBank/DDBJ databases">
        <authorList>
            <consortium name="Pathogen Informatics"/>
        </authorList>
    </citation>
    <scope>NUCLEOTIDE SEQUENCE [LARGE SCALE GENOMIC DNA]</scope>
    <source>
        <strain evidence="3">Lake Konstanz</strain>
    </source>
</reference>
<gene>
    <name evidence="2" type="ORF">BSAL_73025</name>
</gene>